<keyword evidence="1" id="KW-0175">Coiled coil</keyword>
<evidence type="ECO:0000313" key="2">
    <source>
        <dbReference type="EMBL" id="TEY78483.1"/>
    </source>
</evidence>
<gene>
    <name evidence="2" type="ORF">BOTCAL_0048g00090</name>
</gene>
<reference evidence="2 3" key="1">
    <citation type="submission" date="2017-11" db="EMBL/GenBank/DDBJ databases">
        <title>Comparative genomics of Botrytis spp.</title>
        <authorList>
            <person name="Valero-Jimenez C.A."/>
            <person name="Tapia P."/>
            <person name="Veloso J."/>
            <person name="Silva-Moreno E."/>
            <person name="Staats M."/>
            <person name="Valdes J.H."/>
            <person name="Van Kan J.A.L."/>
        </authorList>
    </citation>
    <scope>NUCLEOTIDE SEQUENCE [LARGE SCALE GENOMIC DNA]</scope>
    <source>
        <strain evidence="2 3">MUCL2830</strain>
    </source>
</reference>
<feature type="coiled-coil region" evidence="1">
    <location>
        <begin position="143"/>
        <end position="177"/>
    </location>
</feature>
<dbReference type="AlphaFoldDB" id="A0A4Y8DDL5"/>
<dbReference type="Proteomes" id="UP000297299">
    <property type="component" value="Unassembled WGS sequence"/>
</dbReference>
<comment type="caution">
    <text evidence="2">The sequence shown here is derived from an EMBL/GenBank/DDBJ whole genome shotgun (WGS) entry which is preliminary data.</text>
</comment>
<proteinExistence type="predicted"/>
<evidence type="ECO:0000256" key="1">
    <source>
        <dbReference type="SAM" id="Coils"/>
    </source>
</evidence>
<organism evidence="2 3">
    <name type="scientific">Botryotinia calthae</name>
    <dbReference type="NCBI Taxonomy" id="38488"/>
    <lineage>
        <taxon>Eukaryota</taxon>
        <taxon>Fungi</taxon>
        <taxon>Dikarya</taxon>
        <taxon>Ascomycota</taxon>
        <taxon>Pezizomycotina</taxon>
        <taxon>Leotiomycetes</taxon>
        <taxon>Helotiales</taxon>
        <taxon>Sclerotiniaceae</taxon>
        <taxon>Botryotinia</taxon>
    </lineage>
</organism>
<protein>
    <submittedName>
        <fullName evidence="2">Uncharacterized protein</fullName>
    </submittedName>
</protein>
<dbReference type="OrthoDB" id="10631457at2759"/>
<dbReference type="EMBL" id="PHWZ01000048">
    <property type="protein sequence ID" value="TEY78483.1"/>
    <property type="molecule type" value="Genomic_DNA"/>
</dbReference>
<accession>A0A4Y8DDL5</accession>
<sequence>MSRNPDDQRVWQALQPKKFVQCCACNYSDFSPADVTIPSQGCTPHGVMCLGCLSDYLDEWIGLDGDPQSTFNPEDTRFTTVESTLLRCLLGEHTHFIDVDTVRKYARPKTFAREHREWHTNETCAEADADAEIAAARTAPKTVEVSQQQLQEAQTEVRRLKRRISEMENASANEEAESVV</sequence>
<name>A0A4Y8DDL5_9HELO</name>
<keyword evidence="3" id="KW-1185">Reference proteome</keyword>
<evidence type="ECO:0000313" key="3">
    <source>
        <dbReference type="Proteomes" id="UP000297299"/>
    </source>
</evidence>